<feature type="compositionally biased region" description="Polar residues" evidence="11">
    <location>
        <begin position="228"/>
        <end position="245"/>
    </location>
</feature>
<dbReference type="GO" id="GO:0007409">
    <property type="term" value="P:axonogenesis"/>
    <property type="evidence" value="ECO:0007669"/>
    <property type="project" value="TreeGrafter"/>
</dbReference>
<dbReference type="PANTHER" id="PTHR24204:SF8">
    <property type="entry name" value="TAILUP, ISOFORM A"/>
    <property type="match status" value="1"/>
</dbReference>
<evidence type="ECO:0000256" key="2">
    <source>
        <dbReference type="ARBA" id="ARBA00022723"/>
    </source>
</evidence>
<evidence type="ECO:0000256" key="10">
    <source>
        <dbReference type="RuleBase" id="RU000682"/>
    </source>
</evidence>
<feature type="compositionally biased region" description="Polar residues" evidence="11">
    <location>
        <begin position="55"/>
        <end position="69"/>
    </location>
</feature>
<dbReference type="InterPro" id="IPR001356">
    <property type="entry name" value="HD"/>
</dbReference>
<dbReference type="FunFam" id="1.10.10.60:FF:000041">
    <property type="entry name" value="insulin gene enhancer protein ISL-1"/>
    <property type="match status" value="1"/>
</dbReference>
<evidence type="ECO:0000259" key="12">
    <source>
        <dbReference type="PROSITE" id="PS50071"/>
    </source>
</evidence>
<evidence type="ECO:0000256" key="11">
    <source>
        <dbReference type="SAM" id="MobiDB-lite"/>
    </source>
</evidence>
<dbReference type="GO" id="GO:0005634">
    <property type="term" value="C:nucleus"/>
    <property type="evidence" value="ECO:0007669"/>
    <property type="project" value="UniProtKB-SubCell"/>
</dbReference>
<comment type="subcellular location">
    <subcellularLocation>
        <location evidence="1 9 10">Nucleus</location>
    </subcellularLocation>
</comment>
<evidence type="ECO:0000256" key="6">
    <source>
        <dbReference type="ARBA" id="ARBA00023125"/>
    </source>
</evidence>
<dbReference type="AlphaFoldDB" id="A0A979FQ66"/>
<reference evidence="14" key="1">
    <citation type="submission" date="2025-08" db="UniProtKB">
        <authorList>
            <consortium name="RefSeq"/>
        </authorList>
    </citation>
    <scope>IDENTIFICATION</scope>
    <source>
        <tissue evidence="14">Whole organism</tissue>
    </source>
</reference>
<dbReference type="GO" id="GO:0003677">
    <property type="term" value="F:DNA binding"/>
    <property type="evidence" value="ECO:0007669"/>
    <property type="project" value="UniProtKB-UniRule"/>
</dbReference>
<feature type="compositionally biased region" description="Acidic residues" evidence="11">
    <location>
        <begin position="37"/>
        <end position="46"/>
    </location>
</feature>
<gene>
    <name evidence="14" type="primary">LOC108682683</name>
</gene>
<dbReference type="PANTHER" id="PTHR24204">
    <property type="entry name" value="INSULIN GENE ENHANCER PROTEIN"/>
    <property type="match status" value="1"/>
</dbReference>
<dbReference type="Proteomes" id="UP000694843">
    <property type="component" value="Unplaced"/>
</dbReference>
<evidence type="ECO:0000256" key="5">
    <source>
        <dbReference type="ARBA" id="ARBA00023038"/>
    </source>
</evidence>
<dbReference type="CDD" id="cd00086">
    <property type="entry name" value="homeodomain"/>
    <property type="match status" value="1"/>
</dbReference>
<dbReference type="KEGG" id="hazt:108682683"/>
<evidence type="ECO:0000256" key="7">
    <source>
        <dbReference type="ARBA" id="ARBA00023155"/>
    </source>
</evidence>
<feature type="DNA-binding region" description="Homeobox" evidence="9">
    <location>
        <begin position="89"/>
        <end position="148"/>
    </location>
</feature>
<keyword evidence="3" id="KW-0677">Repeat</keyword>
<dbReference type="GO" id="GO:0000981">
    <property type="term" value="F:DNA-binding transcription factor activity, RNA polymerase II-specific"/>
    <property type="evidence" value="ECO:0007669"/>
    <property type="project" value="InterPro"/>
</dbReference>
<dbReference type="InterPro" id="IPR009057">
    <property type="entry name" value="Homeodomain-like_sf"/>
</dbReference>
<dbReference type="GO" id="GO:0048665">
    <property type="term" value="P:neuron fate specification"/>
    <property type="evidence" value="ECO:0007669"/>
    <property type="project" value="InterPro"/>
</dbReference>
<dbReference type="SUPFAM" id="SSF46689">
    <property type="entry name" value="Homeodomain-like"/>
    <property type="match status" value="1"/>
</dbReference>
<dbReference type="GO" id="GO:0046872">
    <property type="term" value="F:metal ion binding"/>
    <property type="evidence" value="ECO:0007669"/>
    <property type="project" value="UniProtKB-KW"/>
</dbReference>
<feature type="domain" description="Homeobox" evidence="12">
    <location>
        <begin position="87"/>
        <end position="147"/>
    </location>
</feature>
<protein>
    <submittedName>
        <fullName evidence="14">Homeobox protein vab-7</fullName>
    </submittedName>
</protein>
<evidence type="ECO:0000256" key="1">
    <source>
        <dbReference type="ARBA" id="ARBA00004123"/>
    </source>
</evidence>
<keyword evidence="6 9" id="KW-0238">DNA-binding</keyword>
<keyword evidence="4" id="KW-0862">Zinc</keyword>
<feature type="compositionally biased region" description="Gly residues" evidence="11">
    <location>
        <begin position="200"/>
        <end position="209"/>
    </location>
</feature>
<dbReference type="RefSeq" id="XP_047738572.1">
    <property type="nucleotide sequence ID" value="XM_047882616.1"/>
</dbReference>
<evidence type="ECO:0000256" key="4">
    <source>
        <dbReference type="ARBA" id="ARBA00022833"/>
    </source>
</evidence>
<dbReference type="SMART" id="SM00389">
    <property type="entry name" value="HOX"/>
    <property type="match status" value="1"/>
</dbReference>
<feature type="compositionally biased region" description="Polar residues" evidence="11">
    <location>
        <begin position="296"/>
        <end position="311"/>
    </location>
</feature>
<evidence type="ECO:0000313" key="14">
    <source>
        <dbReference type="RefSeq" id="XP_047738572.1"/>
    </source>
</evidence>
<evidence type="ECO:0000313" key="13">
    <source>
        <dbReference type="Proteomes" id="UP000694843"/>
    </source>
</evidence>
<dbReference type="Gene3D" id="1.10.10.60">
    <property type="entry name" value="Homeodomain-like"/>
    <property type="match status" value="1"/>
</dbReference>
<keyword evidence="5" id="KW-0440">LIM domain</keyword>
<keyword evidence="7 9" id="KW-0371">Homeobox</keyword>
<organism evidence="13 14">
    <name type="scientific">Hyalella azteca</name>
    <name type="common">Amphipod</name>
    <dbReference type="NCBI Taxonomy" id="294128"/>
    <lineage>
        <taxon>Eukaryota</taxon>
        <taxon>Metazoa</taxon>
        <taxon>Ecdysozoa</taxon>
        <taxon>Arthropoda</taxon>
        <taxon>Crustacea</taxon>
        <taxon>Multicrustacea</taxon>
        <taxon>Malacostraca</taxon>
        <taxon>Eumalacostraca</taxon>
        <taxon>Peracarida</taxon>
        <taxon>Amphipoda</taxon>
        <taxon>Senticaudata</taxon>
        <taxon>Talitrida</taxon>
        <taxon>Talitroidea</taxon>
        <taxon>Hyalellidae</taxon>
        <taxon>Hyalella</taxon>
    </lineage>
</organism>
<keyword evidence="2" id="KW-0479">Metal-binding</keyword>
<dbReference type="Pfam" id="PF00046">
    <property type="entry name" value="Homeodomain"/>
    <property type="match status" value="1"/>
</dbReference>
<feature type="compositionally biased region" description="Polar residues" evidence="11">
    <location>
        <begin position="261"/>
        <end position="272"/>
    </location>
</feature>
<accession>A0A979FQ66</accession>
<feature type="region of interest" description="Disordered" evidence="11">
    <location>
        <begin position="197"/>
        <end position="317"/>
    </location>
</feature>
<keyword evidence="13" id="KW-1185">Reference proteome</keyword>
<evidence type="ECO:0000256" key="8">
    <source>
        <dbReference type="ARBA" id="ARBA00023242"/>
    </source>
</evidence>
<dbReference type="OrthoDB" id="125004at2759"/>
<dbReference type="GeneID" id="108682683"/>
<dbReference type="PROSITE" id="PS50071">
    <property type="entry name" value="HOMEOBOX_2"/>
    <property type="match status" value="1"/>
</dbReference>
<name>A0A979FQ66_HYAAZ</name>
<proteinExistence type="predicted"/>
<dbReference type="GO" id="GO:0045944">
    <property type="term" value="P:positive regulation of transcription by RNA polymerase II"/>
    <property type="evidence" value="ECO:0007669"/>
    <property type="project" value="InterPro"/>
</dbReference>
<sequence length="406" mass="44485">MAETWNGRDRSLRQEIMGTSAAIDRLACVGREGLPDTADDTPDTVGEEASAADPQPQNKGNCRGVNSKTGGAGKIARKNGKVNKPEGKQVRIRTVMTERQINTLKSSYEMNDRPDALQKERLIDVTGLTHRVIRVWFQNKRCKEKKRRIKMQEDMQKSMMSFYSSMRGVPMVAQAPSSLEAPLPINVDVLTSSWAQHGAQHGGGYGAQEGLGHFDPHSPQRVMGTLTGFHTSDNPAFPQSHSPYSPHTDPRGAVQQPPPRSSSSNGRHSLTPGSPMAVSPTCGSPSTSTQSSYSPFNMSQSPHFTPYQSDAPQRGFSEPLSARSFIDQLQHQFYQQPQQLGFSGQSPQQLPHHLYQPQIGPMRGAEQGATPPLLPDMNLVRHPYYNINAGNHVASTGTQNFTTGEC</sequence>
<dbReference type="InterPro" id="IPR047169">
    <property type="entry name" value="ISL1/2-like"/>
</dbReference>
<evidence type="ECO:0000256" key="3">
    <source>
        <dbReference type="ARBA" id="ARBA00022737"/>
    </source>
</evidence>
<evidence type="ECO:0000256" key="9">
    <source>
        <dbReference type="PROSITE-ProRule" id="PRU00108"/>
    </source>
</evidence>
<feature type="compositionally biased region" description="Low complexity" evidence="11">
    <location>
        <begin position="279"/>
        <end position="295"/>
    </location>
</feature>
<feature type="region of interest" description="Disordered" evidence="11">
    <location>
        <begin position="32"/>
        <end position="87"/>
    </location>
</feature>
<keyword evidence="8 9" id="KW-0539">Nucleus</keyword>